<organism evidence="2 3">
    <name type="scientific">Fibrisoma montanum</name>
    <dbReference type="NCBI Taxonomy" id="2305895"/>
    <lineage>
        <taxon>Bacteria</taxon>
        <taxon>Pseudomonadati</taxon>
        <taxon>Bacteroidota</taxon>
        <taxon>Cytophagia</taxon>
        <taxon>Cytophagales</taxon>
        <taxon>Spirosomataceae</taxon>
        <taxon>Fibrisoma</taxon>
    </lineage>
</organism>
<evidence type="ECO:0000256" key="1">
    <source>
        <dbReference type="SAM" id="Phobius"/>
    </source>
</evidence>
<evidence type="ECO:0000313" key="2">
    <source>
        <dbReference type="EMBL" id="RIV20036.1"/>
    </source>
</evidence>
<accession>A0A418M2X9</accession>
<dbReference type="EMBL" id="QXED01000007">
    <property type="protein sequence ID" value="RIV20036.1"/>
    <property type="molecule type" value="Genomic_DNA"/>
</dbReference>
<gene>
    <name evidence="2" type="ORF">DYU11_24305</name>
</gene>
<feature type="transmembrane region" description="Helical" evidence="1">
    <location>
        <begin position="176"/>
        <end position="203"/>
    </location>
</feature>
<reference evidence="2 3" key="1">
    <citation type="submission" date="2018-08" db="EMBL/GenBank/DDBJ databases">
        <title>Fibrisoma montanum sp. nov., isolated from Danxia mountain soil.</title>
        <authorList>
            <person name="Huang Y."/>
        </authorList>
    </citation>
    <scope>NUCLEOTIDE SEQUENCE [LARGE SCALE GENOMIC DNA]</scope>
    <source>
        <strain evidence="2 3">HYT19</strain>
    </source>
</reference>
<keyword evidence="1" id="KW-0812">Transmembrane</keyword>
<comment type="caution">
    <text evidence="2">The sequence shown here is derived from an EMBL/GenBank/DDBJ whole genome shotgun (WGS) entry which is preliminary data.</text>
</comment>
<feature type="transmembrane region" description="Helical" evidence="1">
    <location>
        <begin position="235"/>
        <end position="253"/>
    </location>
</feature>
<name>A0A418M2X9_9BACT</name>
<dbReference type="RefSeq" id="WP_119670321.1">
    <property type="nucleotide sequence ID" value="NZ_QXED01000007.1"/>
</dbReference>
<keyword evidence="1" id="KW-1133">Transmembrane helix</keyword>
<feature type="transmembrane region" description="Helical" evidence="1">
    <location>
        <begin position="284"/>
        <end position="300"/>
    </location>
</feature>
<dbReference type="AlphaFoldDB" id="A0A418M2X9"/>
<feature type="transmembrane region" description="Helical" evidence="1">
    <location>
        <begin position="43"/>
        <end position="64"/>
    </location>
</feature>
<feature type="transmembrane region" description="Helical" evidence="1">
    <location>
        <begin position="97"/>
        <end position="116"/>
    </location>
</feature>
<protein>
    <submittedName>
        <fullName evidence="2">DoxX family protein</fullName>
    </submittedName>
</protein>
<sequence>MTKTAITGVPSEWKAELSEFGPITVPDAQPTASPSDWRGSEKLLFRFFFIYFIIQAVPLDWTYYRDLFAIDWTNLQYRGIFYLARYQPEFFDGPDTFANWAIVALIAGVGAVIWTYRDQGANHYNQLYYWLRVVVRYRLAVGLLAYGFIKLFPLQAPYPSISNLNTHYGDFTAWKLFSLSLGIVPSYESFLGLVEILGALLLLNRKTAGIGTLIILPFTGNVFVSNLAYEGGEYVYSFYLVVLALFIFAYDAVRLFRLVSLEQPTAPNRFRLVLTKPWQRTARLALKTAFVLFFVGLYGYKTYGGYRQGRYHFPQQPGLAGASGIYNVSEFRVNNNVLPYSRTDSTRWQDVVFEKWATISIKSNRPVRLDRSNTEEMYASDADRTYELAGSQGRHYYSYDVDPARQTLRLRNRNKAHAGETLTLRYSRPTPSQLILSGINEAHDSIHVVLDKVNKKYLVEEAAKAGRRGTLTL</sequence>
<dbReference type="OrthoDB" id="102112at2"/>
<keyword evidence="3" id="KW-1185">Reference proteome</keyword>
<feature type="transmembrane region" description="Helical" evidence="1">
    <location>
        <begin position="210"/>
        <end position="229"/>
    </location>
</feature>
<feature type="transmembrane region" description="Helical" evidence="1">
    <location>
        <begin position="137"/>
        <end position="156"/>
    </location>
</feature>
<keyword evidence="1" id="KW-0472">Membrane</keyword>
<evidence type="ECO:0000313" key="3">
    <source>
        <dbReference type="Proteomes" id="UP000283523"/>
    </source>
</evidence>
<proteinExistence type="predicted"/>
<dbReference type="Proteomes" id="UP000283523">
    <property type="component" value="Unassembled WGS sequence"/>
</dbReference>